<accession>A0A2K0T336</accession>
<gene>
    <name evidence="1" type="ORF">TGAMA5MH_08200</name>
</gene>
<dbReference type="Proteomes" id="UP000236546">
    <property type="component" value="Unassembled WGS sequence"/>
</dbReference>
<organism evidence="1 2">
    <name type="scientific">Trichoderma gamsii</name>
    <dbReference type="NCBI Taxonomy" id="398673"/>
    <lineage>
        <taxon>Eukaryota</taxon>
        <taxon>Fungi</taxon>
        <taxon>Dikarya</taxon>
        <taxon>Ascomycota</taxon>
        <taxon>Pezizomycotina</taxon>
        <taxon>Sordariomycetes</taxon>
        <taxon>Hypocreomycetidae</taxon>
        <taxon>Hypocreales</taxon>
        <taxon>Hypocreaceae</taxon>
        <taxon>Trichoderma</taxon>
    </lineage>
</organism>
<name>A0A2K0T336_9HYPO</name>
<protein>
    <submittedName>
        <fullName evidence="1">Uncharacterized protein</fullName>
    </submittedName>
</protein>
<proteinExistence type="predicted"/>
<evidence type="ECO:0000313" key="2">
    <source>
        <dbReference type="Proteomes" id="UP000236546"/>
    </source>
</evidence>
<dbReference type="EMBL" id="MTYH01000074">
    <property type="protein sequence ID" value="PNP39934.1"/>
    <property type="molecule type" value="Genomic_DNA"/>
</dbReference>
<dbReference type="OrthoDB" id="10400117at2759"/>
<reference evidence="1 2" key="1">
    <citation type="submission" date="2017-02" db="EMBL/GenBank/DDBJ databases">
        <title>Genomes of Trichoderma spp. with biocontrol activity.</title>
        <authorList>
            <person name="Gardiner D."/>
            <person name="Kazan K."/>
            <person name="Vos C."/>
            <person name="Harvey P."/>
        </authorList>
    </citation>
    <scope>NUCLEOTIDE SEQUENCE [LARGE SCALE GENOMIC DNA]</scope>
    <source>
        <strain evidence="1 2">A5MH</strain>
    </source>
</reference>
<evidence type="ECO:0000313" key="1">
    <source>
        <dbReference type="EMBL" id="PNP39934.1"/>
    </source>
</evidence>
<dbReference type="AlphaFoldDB" id="A0A2K0T336"/>
<sequence>MSLLEEELLTWKECTDMVKMEIRKIERALTSNEAIAVADTYPIRALETNMDGFAPLLNPPTRNQPTDRIEVITGVPPQFRLAVTLEHSLSLIVSDLIRRYYKDGDLVRRLNEQAVDIKTTQSILVMLKTWICSYQEQFVQYGHKYAAVRRKCHEFYLLWHDERNQIPPPLKEVDLETYVIEMGVVRDLALQLTQIRRMIQTGNMSPGV</sequence>
<comment type="caution">
    <text evidence="1">The sequence shown here is derived from an EMBL/GenBank/DDBJ whole genome shotgun (WGS) entry which is preliminary data.</text>
</comment>